<evidence type="ECO:0000313" key="6">
    <source>
        <dbReference type="Proteomes" id="UP000294739"/>
    </source>
</evidence>
<evidence type="ECO:0000256" key="1">
    <source>
        <dbReference type="ARBA" id="ARBA00022729"/>
    </source>
</evidence>
<feature type="transmembrane region" description="Helical" evidence="4">
    <location>
        <begin position="410"/>
        <end position="428"/>
    </location>
</feature>
<accession>A0A4R5CPI8</accession>
<protein>
    <submittedName>
        <fullName evidence="5">LPXTG cell wall anchor domain-containing protein</fullName>
    </submittedName>
</protein>
<feature type="region of interest" description="Disordered" evidence="3">
    <location>
        <begin position="269"/>
        <end position="303"/>
    </location>
</feature>
<feature type="region of interest" description="Disordered" evidence="3">
    <location>
        <begin position="336"/>
        <end position="409"/>
    </location>
</feature>
<dbReference type="Pfam" id="PF17963">
    <property type="entry name" value="Big_9"/>
    <property type="match status" value="1"/>
</dbReference>
<proteinExistence type="predicted"/>
<dbReference type="Proteomes" id="UP000294739">
    <property type="component" value="Unassembled WGS sequence"/>
</dbReference>
<feature type="compositionally biased region" description="Acidic residues" evidence="3">
    <location>
        <begin position="370"/>
        <end position="380"/>
    </location>
</feature>
<keyword evidence="4" id="KW-0472">Membrane</keyword>
<dbReference type="NCBIfam" id="TIGR01167">
    <property type="entry name" value="LPXTG_anchor"/>
    <property type="match status" value="1"/>
</dbReference>
<dbReference type="Gene3D" id="2.60.40.3440">
    <property type="match status" value="1"/>
</dbReference>
<keyword evidence="6" id="KW-1185">Reference proteome</keyword>
<dbReference type="AlphaFoldDB" id="A0A4R5CPI8"/>
<keyword evidence="4" id="KW-0812">Transmembrane</keyword>
<keyword evidence="1" id="KW-0732">Signal</keyword>
<dbReference type="OrthoDB" id="904022at2"/>
<dbReference type="InterPro" id="IPR006970">
    <property type="entry name" value="PT"/>
</dbReference>
<dbReference type="RefSeq" id="WP_131899648.1">
    <property type="nucleotide sequence ID" value="NZ_SMKZ01000047.1"/>
</dbReference>
<dbReference type="InterPro" id="IPR049804">
    <property type="entry name" value="Choice_anch_L"/>
</dbReference>
<dbReference type="EMBL" id="SMKZ01000047">
    <property type="protein sequence ID" value="TDE00701.1"/>
    <property type="molecule type" value="Genomic_DNA"/>
</dbReference>
<keyword evidence="4" id="KW-1133">Transmembrane helix</keyword>
<keyword evidence="2" id="KW-0677">Repeat</keyword>
<organism evidence="5 6">
    <name type="scientific">Jiangella asiatica</name>
    <dbReference type="NCBI Taxonomy" id="2530372"/>
    <lineage>
        <taxon>Bacteria</taxon>
        <taxon>Bacillati</taxon>
        <taxon>Actinomycetota</taxon>
        <taxon>Actinomycetes</taxon>
        <taxon>Jiangellales</taxon>
        <taxon>Jiangellaceae</taxon>
        <taxon>Jiangella</taxon>
    </lineage>
</organism>
<dbReference type="Pfam" id="PF04886">
    <property type="entry name" value="PT"/>
    <property type="match status" value="1"/>
</dbReference>
<dbReference type="InParanoid" id="A0A4R5CPI8"/>
<comment type="caution">
    <text evidence="5">The sequence shown here is derived from an EMBL/GenBank/DDBJ whole genome shotgun (WGS) entry which is preliminary data.</text>
</comment>
<name>A0A4R5CPI8_9ACTN</name>
<dbReference type="NCBIfam" id="NF038133">
    <property type="entry name" value="choice_anch_L"/>
    <property type="match status" value="1"/>
</dbReference>
<sequence>MPEPPSLWDQLTAPDRDASQQVTDLNGGLTPHDLVEALIGEGVTYENVTYTGDPRGAGLGAGFEAALGVDGGVLLSSGSLAGELSNVIGPNVNHAQTTQFDAPGDADLDGLVAPYATLDATTLEFDFVSDADQISFQYIFGSEEYNEYVGSAFDDVFAFYVDGENCAVVGADAQRVSVNTVNAGQNAELYVDNELPEAAHDTELDGFTSVLTCAAAVEPGESHHLKLVIADTSDPYLDSTVLIAAGTFQANHPPVADDQAVETEMDTPVDITLTGSDPDGDPITFGDVSDPANGELSGTEPDLVYTPDDGFTGEDEFTFTVSDGAAVSAPATVTVTVEGGSEPTDEPTDEPSPTDEPTDEPTNEPSPTDEPTDEPSDEPTGEPTGEPTPQPTEQPTDEPDDQLPDTGTDARLILVAGAVLAGVALALLRRARTTS</sequence>
<reference evidence="5 6" key="1">
    <citation type="submission" date="2019-03" db="EMBL/GenBank/DDBJ databases">
        <title>Draft genome sequences of novel Actinobacteria.</title>
        <authorList>
            <person name="Sahin N."/>
            <person name="Ay H."/>
            <person name="Saygin H."/>
        </authorList>
    </citation>
    <scope>NUCLEOTIDE SEQUENCE [LARGE SCALE GENOMIC DNA]</scope>
    <source>
        <strain evidence="5 6">5K138</strain>
    </source>
</reference>
<evidence type="ECO:0000256" key="3">
    <source>
        <dbReference type="SAM" id="MobiDB-lite"/>
    </source>
</evidence>
<evidence type="ECO:0000256" key="4">
    <source>
        <dbReference type="SAM" id="Phobius"/>
    </source>
</evidence>
<gene>
    <name evidence="5" type="ORF">E1269_24900</name>
</gene>
<evidence type="ECO:0000256" key="2">
    <source>
        <dbReference type="ARBA" id="ARBA00022737"/>
    </source>
</evidence>
<evidence type="ECO:0000313" key="5">
    <source>
        <dbReference type="EMBL" id="TDE00701.1"/>
    </source>
</evidence>
<feature type="compositionally biased region" description="Acidic residues" evidence="3">
    <location>
        <begin position="343"/>
        <end position="362"/>
    </location>
</feature>